<dbReference type="Proteomes" id="UP000325672">
    <property type="component" value="Unassembled WGS sequence"/>
</dbReference>
<dbReference type="EMBL" id="ML743614">
    <property type="protein sequence ID" value="KAE8133607.1"/>
    <property type="molecule type" value="Genomic_DNA"/>
</dbReference>
<evidence type="ECO:0008006" key="3">
    <source>
        <dbReference type="Google" id="ProtNLM"/>
    </source>
</evidence>
<dbReference type="AlphaFoldDB" id="A0A5N6SI74"/>
<dbReference type="Gene3D" id="2.60.120.620">
    <property type="entry name" value="q2cbj1_9rhob like domain"/>
    <property type="match status" value="1"/>
</dbReference>
<keyword evidence="2" id="KW-1185">Reference proteome</keyword>
<gene>
    <name evidence="1" type="ORF">BDV38DRAFT_296000</name>
</gene>
<proteinExistence type="predicted"/>
<reference evidence="1 2" key="1">
    <citation type="submission" date="2019-04" db="EMBL/GenBank/DDBJ databases">
        <title>Friends and foes A comparative genomics study of 23 Aspergillus species from section Flavi.</title>
        <authorList>
            <consortium name="DOE Joint Genome Institute"/>
            <person name="Kjaerbolling I."/>
            <person name="Vesth T."/>
            <person name="Frisvad J.C."/>
            <person name="Nybo J.L."/>
            <person name="Theobald S."/>
            <person name="Kildgaard S."/>
            <person name="Isbrandt T."/>
            <person name="Kuo A."/>
            <person name="Sato A."/>
            <person name="Lyhne E.K."/>
            <person name="Kogle M.E."/>
            <person name="Wiebenga A."/>
            <person name="Kun R.S."/>
            <person name="Lubbers R.J."/>
            <person name="Makela M.R."/>
            <person name="Barry K."/>
            <person name="Chovatia M."/>
            <person name="Clum A."/>
            <person name="Daum C."/>
            <person name="Haridas S."/>
            <person name="He G."/>
            <person name="LaButti K."/>
            <person name="Lipzen A."/>
            <person name="Mondo S."/>
            <person name="Riley R."/>
            <person name="Salamov A."/>
            <person name="Simmons B.A."/>
            <person name="Magnuson J.K."/>
            <person name="Henrissat B."/>
            <person name="Mortensen U.H."/>
            <person name="Larsen T.O."/>
            <person name="Devries R.P."/>
            <person name="Grigoriev I.V."/>
            <person name="Machida M."/>
            <person name="Baker S.E."/>
            <person name="Andersen M.R."/>
        </authorList>
    </citation>
    <scope>NUCLEOTIDE SEQUENCE [LARGE SCALE GENOMIC DNA]</scope>
    <source>
        <strain evidence="1 2">CBS 117625</strain>
    </source>
</reference>
<accession>A0A5N6SI74</accession>
<evidence type="ECO:0000313" key="2">
    <source>
        <dbReference type="Proteomes" id="UP000325672"/>
    </source>
</evidence>
<protein>
    <recommendedName>
        <fullName evidence="3">Phytanoyl-CoA dioxygenase</fullName>
    </recommendedName>
</protein>
<dbReference type="OrthoDB" id="2328924at2759"/>
<dbReference type="PANTHER" id="PTHR40128">
    <property type="entry name" value="EXPRESSED PROTEIN"/>
    <property type="match status" value="1"/>
</dbReference>
<organism evidence="1 2">
    <name type="scientific">Aspergillus pseudotamarii</name>
    <dbReference type="NCBI Taxonomy" id="132259"/>
    <lineage>
        <taxon>Eukaryota</taxon>
        <taxon>Fungi</taxon>
        <taxon>Dikarya</taxon>
        <taxon>Ascomycota</taxon>
        <taxon>Pezizomycotina</taxon>
        <taxon>Eurotiomycetes</taxon>
        <taxon>Eurotiomycetidae</taxon>
        <taxon>Eurotiales</taxon>
        <taxon>Aspergillaceae</taxon>
        <taxon>Aspergillus</taxon>
        <taxon>Aspergillus subgen. Circumdati</taxon>
    </lineage>
</organism>
<dbReference type="GeneID" id="43647041"/>
<name>A0A5N6SI74_ASPPS</name>
<dbReference type="SUPFAM" id="SSF51197">
    <property type="entry name" value="Clavaminate synthase-like"/>
    <property type="match status" value="1"/>
</dbReference>
<evidence type="ECO:0000313" key="1">
    <source>
        <dbReference type="EMBL" id="KAE8133607.1"/>
    </source>
</evidence>
<dbReference type="RefSeq" id="XP_031909670.1">
    <property type="nucleotide sequence ID" value="XM_032062831.1"/>
</dbReference>
<sequence>MPSTLVHSVQQKLNLRAYEGTIENLKSLKPFTPDTPLAVKSLIGRNLVNKCRRDYLGFVHQGSGVLKPGTIPQDSLKDEGPFVENTVESHVAPFCLNFKDEIAKQMEAFYLPRSLLQCTVPGAESTPVHYTQIFLRSGPPTSVTAWVPIGDIEKDGEFTCLSIDLSEEKKVSHVNRNMNAGGWLDRNSSQFGKNWGRNWLVGEYGAGDVVFHNPHMIHAGPINELPKGRIRVSTDLRCVDTSKPFEERWTFPAFSESDPNLAHKLKLSA</sequence>
<dbReference type="PANTHER" id="PTHR40128:SF1">
    <property type="entry name" value="PHYTANOYL-COA HYDROXYLASE"/>
    <property type="match status" value="1"/>
</dbReference>